<accession>A0A4R6XS24</accession>
<keyword evidence="3" id="KW-0540">Nuclease</keyword>
<proteinExistence type="inferred from homology"/>
<dbReference type="SMART" id="SM00465">
    <property type="entry name" value="GIYc"/>
    <property type="match status" value="1"/>
</dbReference>
<dbReference type="RefSeq" id="WP_099018647.1">
    <property type="nucleotide sequence ID" value="NZ_NIHB01000001.1"/>
</dbReference>
<keyword evidence="3" id="KW-0378">Hydrolase</keyword>
<dbReference type="GO" id="GO:0004519">
    <property type="term" value="F:endonuclease activity"/>
    <property type="evidence" value="ECO:0007669"/>
    <property type="project" value="UniProtKB-KW"/>
</dbReference>
<dbReference type="EMBL" id="SNZB01000003">
    <property type="protein sequence ID" value="TDR20824.1"/>
    <property type="molecule type" value="Genomic_DNA"/>
</dbReference>
<dbReference type="SUPFAM" id="SSF82771">
    <property type="entry name" value="GIY-YIG endonuclease"/>
    <property type="match status" value="1"/>
</dbReference>
<reference evidence="3 4" key="1">
    <citation type="submission" date="2019-03" db="EMBL/GenBank/DDBJ databases">
        <title>Genomic Encyclopedia of Type Strains, Phase IV (KMG-IV): sequencing the most valuable type-strain genomes for metagenomic binning, comparative biology and taxonomic classification.</title>
        <authorList>
            <person name="Goeker M."/>
        </authorList>
    </citation>
    <scope>NUCLEOTIDE SEQUENCE [LARGE SCALE GENOMIC DNA]</scope>
    <source>
        <strain evidence="3 4">DSM 25488</strain>
    </source>
</reference>
<evidence type="ECO:0000313" key="3">
    <source>
        <dbReference type="EMBL" id="TDR20824.1"/>
    </source>
</evidence>
<protein>
    <submittedName>
        <fullName evidence="3">Putative endonuclease</fullName>
    </submittedName>
</protein>
<dbReference type="Pfam" id="PF01541">
    <property type="entry name" value="GIY-YIG"/>
    <property type="match status" value="1"/>
</dbReference>
<keyword evidence="3" id="KW-0255">Endonuclease</keyword>
<feature type="domain" description="GIY-YIG" evidence="2">
    <location>
        <begin position="6"/>
        <end position="84"/>
    </location>
</feature>
<dbReference type="PANTHER" id="PTHR34477:SF1">
    <property type="entry name" value="UPF0213 PROTEIN YHBQ"/>
    <property type="match status" value="1"/>
</dbReference>
<dbReference type="PANTHER" id="PTHR34477">
    <property type="entry name" value="UPF0213 PROTEIN YHBQ"/>
    <property type="match status" value="1"/>
</dbReference>
<evidence type="ECO:0000259" key="2">
    <source>
        <dbReference type="PROSITE" id="PS50164"/>
    </source>
</evidence>
<evidence type="ECO:0000256" key="1">
    <source>
        <dbReference type="ARBA" id="ARBA00007435"/>
    </source>
</evidence>
<sequence>MTHVPPQYYLYILLCDHEFLYTGIALDPSERVQQHRKGKPHGAKYTRRFSHLDLVYQVKIGSRSAAQKFEYHLKKCAKSKKLNIINNQPTKHELCELLPSINLD</sequence>
<organism evidence="3 4">
    <name type="scientific">Marinicella litoralis</name>
    <dbReference type="NCBI Taxonomy" id="644220"/>
    <lineage>
        <taxon>Bacteria</taxon>
        <taxon>Pseudomonadati</taxon>
        <taxon>Pseudomonadota</taxon>
        <taxon>Gammaproteobacteria</taxon>
        <taxon>Lysobacterales</taxon>
        <taxon>Marinicellaceae</taxon>
        <taxon>Marinicella</taxon>
    </lineage>
</organism>
<dbReference type="OrthoDB" id="9797095at2"/>
<gene>
    <name evidence="3" type="ORF">C8D91_1802</name>
</gene>
<dbReference type="AlphaFoldDB" id="A0A4R6XS24"/>
<comment type="caution">
    <text evidence="3">The sequence shown here is derived from an EMBL/GenBank/DDBJ whole genome shotgun (WGS) entry which is preliminary data.</text>
</comment>
<comment type="similarity">
    <text evidence="1">Belongs to the UPF0213 family.</text>
</comment>
<dbReference type="InterPro" id="IPR035901">
    <property type="entry name" value="GIY-YIG_endonuc_sf"/>
</dbReference>
<keyword evidence="4" id="KW-1185">Reference proteome</keyword>
<evidence type="ECO:0000313" key="4">
    <source>
        <dbReference type="Proteomes" id="UP000295724"/>
    </source>
</evidence>
<dbReference type="InterPro" id="IPR050190">
    <property type="entry name" value="UPF0213_domain"/>
</dbReference>
<dbReference type="CDD" id="cd10456">
    <property type="entry name" value="GIY-YIG_UPF0213"/>
    <property type="match status" value="1"/>
</dbReference>
<dbReference type="InterPro" id="IPR000305">
    <property type="entry name" value="GIY-YIG_endonuc"/>
</dbReference>
<dbReference type="Gene3D" id="3.40.1440.10">
    <property type="entry name" value="GIY-YIG endonuclease"/>
    <property type="match status" value="1"/>
</dbReference>
<dbReference type="PROSITE" id="PS50164">
    <property type="entry name" value="GIY_YIG"/>
    <property type="match status" value="1"/>
</dbReference>
<dbReference type="Proteomes" id="UP000295724">
    <property type="component" value="Unassembled WGS sequence"/>
</dbReference>
<name>A0A4R6XS24_9GAMM</name>